<gene>
    <name evidence="1" type="ORF">I4F81_007595</name>
</gene>
<accession>A0ACC3C4L8</accession>
<protein>
    <submittedName>
        <fullName evidence="1">Uncharacterized protein</fullName>
    </submittedName>
</protein>
<comment type="caution">
    <text evidence="1">The sequence shown here is derived from an EMBL/GenBank/DDBJ whole genome shotgun (WGS) entry which is preliminary data.</text>
</comment>
<reference evidence="1" key="1">
    <citation type="submission" date="2019-11" db="EMBL/GenBank/DDBJ databases">
        <title>Nori genome reveals adaptations in red seaweeds to the harsh intertidal environment.</title>
        <authorList>
            <person name="Wang D."/>
            <person name="Mao Y."/>
        </authorList>
    </citation>
    <scope>NUCLEOTIDE SEQUENCE</scope>
    <source>
        <tissue evidence="1">Gametophyte</tissue>
    </source>
</reference>
<proteinExistence type="predicted"/>
<dbReference type="EMBL" id="CM020619">
    <property type="protein sequence ID" value="KAK1865060.1"/>
    <property type="molecule type" value="Genomic_DNA"/>
</dbReference>
<evidence type="ECO:0000313" key="1">
    <source>
        <dbReference type="EMBL" id="KAK1865060.1"/>
    </source>
</evidence>
<dbReference type="Proteomes" id="UP000798662">
    <property type="component" value="Chromosome 2"/>
</dbReference>
<sequence>MNRVINESCIAFKRRYGRSLNIVMNAVHLVANACRAVAELKDNKMYIILDEYDRLPNAVMSEGPRAVKDYEAILCDNAEAARNLTDKSGKWDYVHVRTFTTGISPVALTDASIFNVAKNLTAMDEAWDVVGFTRDDVAAAIDRANMVPPSCREALLELLSSWFNDLRFCVRDSFPTLFHPMLCMLVLSDLEIVRSSRSKISEILVMQLPDCDELQPGGSALLHPTAAFKQSELLSLSSTDNGRAVDRMRLLLLYHGVLTCSGTVSRVGVNGEVAEYYRVRSSTLAASLAARPLGIQLVGGIPRPLDLLQNLTEELVTDYIQLLCESGVRRMNEASYQQGILAWIKSWSSTSGHKDIKATVEVLARLVGSGLVRYVDFELRGHSSGRALIIELKQIPLYAIEKSP</sequence>
<name>A0ACC3C4L8_PYRYE</name>
<evidence type="ECO:0000313" key="2">
    <source>
        <dbReference type="Proteomes" id="UP000798662"/>
    </source>
</evidence>
<organism evidence="1 2">
    <name type="scientific">Pyropia yezoensis</name>
    <name type="common">Susabi-nori</name>
    <name type="synonym">Porphyra yezoensis</name>
    <dbReference type="NCBI Taxonomy" id="2788"/>
    <lineage>
        <taxon>Eukaryota</taxon>
        <taxon>Rhodophyta</taxon>
        <taxon>Bangiophyceae</taxon>
        <taxon>Bangiales</taxon>
        <taxon>Bangiaceae</taxon>
        <taxon>Pyropia</taxon>
    </lineage>
</organism>
<keyword evidence="2" id="KW-1185">Reference proteome</keyword>